<dbReference type="PANTHER" id="PTHR13696">
    <property type="entry name" value="P-LOOP CONTAINING NUCLEOSIDE TRIPHOSPHATE HYDROLASE"/>
    <property type="match status" value="1"/>
</dbReference>
<dbReference type="OrthoDB" id="5288747at2"/>
<name>A0A4D6XJ02_PSEPU</name>
<dbReference type="PANTHER" id="PTHR13696:SF52">
    <property type="entry name" value="PARA FAMILY PROTEIN CT_582"/>
    <property type="match status" value="1"/>
</dbReference>
<dbReference type="Pfam" id="PF06564">
    <property type="entry name" value="CBP_BcsQ"/>
    <property type="match status" value="1"/>
</dbReference>
<organism evidence="1 2">
    <name type="scientific">Pseudomonas putida</name>
    <name type="common">Arthrobacter siderocapsulatus</name>
    <dbReference type="NCBI Taxonomy" id="303"/>
    <lineage>
        <taxon>Bacteria</taxon>
        <taxon>Pseudomonadati</taxon>
        <taxon>Pseudomonadota</taxon>
        <taxon>Gammaproteobacteria</taxon>
        <taxon>Pseudomonadales</taxon>
        <taxon>Pseudomonadaceae</taxon>
        <taxon>Pseudomonas</taxon>
    </lineage>
</organism>
<dbReference type="AlphaFoldDB" id="A0A4D6XJ02"/>
<dbReference type="Gene3D" id="3.40.50.300">
    <property type="entry name" value="P-loop containing nucleotide triphosphate hydrolases"/>
    <property type="match status" value="1"/>
</dbReference>
<gene>
    <name evidence="1" type="primary">yhjQ</name>
    <name evidence="1" type="ORF">E6B08_01070</name>
</gene>
<accession>A0A4D6XJ02</accession>
<proteinExistence type="predicted"/>
<sequence length="313" mass="33303">MSKHLSQAEPEASDWSPAGLRNLLAKLAEEPAAPAVSAPVAVQARPDLAHLRIIAVVSSKGGVGKTTMAANLASALRRSGRQVVAVDLDPQNALHHHFQSADAQADVMEDAGIVHAGQPWQAMGRVSEDGVLVVAHGMIDELQRPDFEHGLQHDPLWLARHLAEMEIAEGAIVVIDTPPGPSVYLRQALSVANLAMVVSLADPASYTSLPQIDKLIAAYTQGRDDFAGASYVINQVDYSRQLNKDITQILRGLLGKRLVGIVHRDQSISEALAYNRNVLGYDPNGRGCHDVLDCAQALIGRLAVATAATAAAQ</sequence>
<dbReference type="InterPro" id="IPR017746">
    <property type="entry name" value="Cellulose_synthase_operon_BcsQ"/>
</dbReference>
<dbReference type="Proteomes" id="UP000298551">
    <property type="component" value="Chromosome"/>
</dbReference>
<protein>
    <submittedName>
        <fullName evidence="1">Cellulose synthase operon protein YhjQ</fullName>
    </submittedName>
</protein>
<evidence type="ECO:0000313" key="2">
    <source>
        <dbReference type="Proteomes" id="UP000298551"/>
    </source>
</evidence>
<dbReference type="InterPro" id="IPR050678">
    <property type="entry name" value="DNA_Partitioning_ATPase"/>
</dbReference>
<evidence type="ECO:0000313" key="1">
    <source>
        <dbReference type="EMBL" id="QCI15374.1"/>
    </source>
</evidence>
<dbReference type="InterPro" id="IPR027417">
    <property type="entry name" value="P-loop_NTPase"/>
</dbReference>
<dbReference type="CDD" id="cd02042">
    <property type="entry name" value="ParAB_family"/>
    <property type="match status" value="1"/>
</dbReference>
<reference evidence="2" key="1">
    <citation type="submission" date="2019-04" db="EMBL/GenBank/DDBJ databases">
        <title>Genome sequence of Pseudomonas putida 1290, an auxin catabolizing strain.</title>
        <authorList>
            <person name="Laird T.S."/>
            <person name="Leveau J.H.J."/>
        </authorList>
    </citation>
    <scope>NUCLEOTIDE SEQUENCE [LARGE SCALE GENOMIC DNA]</scope>
    <source>
        <strain evidence="2">1290</strain>
    </source>
</reference>
<dbReference type="SUPFAM" id="SSF52540">
    <property type="entry name" value="P-loop containing nucleoside triphosphate hydrolases"/>
    <property type="match status" value="1"/>
</dbReference>
<dbReference type="NCBIfam" id="TIGR03371">
    <property type="entry name" value="cellulose_yhjQ"/>
    <property type="match status" value="1"/>
</dbReference>
<dbReference type="EMBL" id="CP039371">
    <property type="protein sequence ID" value="QCI15374.1"/>
    <property type="molecule type" value="Genomic_DNA"/>
</dbReference>